<name>A0A834K496_VESGE</name>
<feature type="compositionally biased region" description="Basic and acidic residues" evidence="1">
    <location>
        <begin position="52"/>
        <end position="67"/>
    </location>
</feature>
<dbReference type="AlphaFoldDB" id="A0A834K496"/>
<reference evidence="2" key="1">
    <citation type="journal article" date="2020" name="G3 (Bethesda)">
        <title>High-Quality Assemblies for Three Invasive Social Wasps from the &lt;i&gt;Vespula&lt;/i&gt; Genus.</title>
        <authorList>
            <person name="Harrop T.W.R."/>
            <person name="Guhlin J."/>
            <person name="McLaughlin G.M."/>
            <person name="Permina E."/>
            <person name="Stockwell P."/>
            <person name="Gilligan J."/>
            <person name="Le Lec M.F."/>
            <person name="Gruber M.A.M."/>
            <person name="Quinn O."/>
            <person name="Lovegrove M."/>
            <person name="Duncan E.J."/>
            <person name="Remnant E.J."/>
            <person name="Van Eeckhoven J."/>
            <person name="Graham B."/>
            <person name="Knapp R.A."/>
            <person name="Langford K.W."/>
            <person name="Kronenberg Z."/>
            <person name="Press M.O."/>
            <person name="Eacker S.M."/>
            <person name="Wilson-Rankin E.E."/>
            <person name="Purcell J."/>
            <person name="Lester P.J."/>
            <person name="Dearden P.K."/>
        </authorList>
    </citation>
    <scope>NUCLEOTIDE SEQUENCE</scope>
    <source>
        <strain evidence="2">Linc-1</strain>
    </source>
</reference>
<proteinExistence type="predicted"/>
<dbReference type="EMBL" id="JACSDZ010000007">
    <property type="protein sequence ID" value="KAF7399132.1"/>
    <property type="molecule type" value="Genomic_DNA"/>
</dbReference>
<sequence length="101" mass="10627">MHSSCDAGSTPRHAQMTLLMDLVYERKDAKKTKKPQISTALFRNLKLFDDSGDGDKDRVIKNSDPYHCDGGGGGGDGGGDDDGGGGVANRLGWSGLVGRES</sequence>
<evidence type="ECO:0000313" key="3">
    <source>
        <dbReference type="Proteomes" id="UP000617340"/>
    </source>
</evidence>
<evidence type="ECO:0000313" key="2">
    <source>
        <dbReference type="EMBL" id="KAF7399132.1"/>
    </source>
</evidence>
<accession>A0A834K496</accession>
<protein>
    <submittedName>
        <fullName evidence="2">Uncharacterized protein</fullName>
    </submittedName>
</protein>
<feature type="region of interest" description="Disordered" evidence="1">
    <location>
        <begin position="52"/>
        <end position="101"/>
    </location>
</feature>
<comment type="caution">
    <text evidence="2">The sequence shown here is derived from an EMBL/GenBank/DDBJ whole genome shotgun (WGS) entry which is preliminary data.</text>
</comment>
<gene>
    <name evidence="2" type="ORF">HZH68_007724</name>
</gene>
<dbReference type="Proteomes" id="UP000617340">
    <property type="component" value="Unassembled WGS sequence"/>
</dbReference>
<organism evidence="2 3">
    <name type="scientific">Vespula germanica</name>
    <name type="common">German yellow jacket</name>
    <name type="synonym">Paravespula germanica</name>
    <dbReference type="NCBI Taxonomy" id="30212"/>
    <lineage>
        <taxon>Eukaryota</taxon>
        <taxon>Metazoa</taxon>
        <taxon>Ecdysozoa</taxon>
        <taxon>Arthropoda</taxon>
        <taxon>Hexapoda</taxon>
        <taxon>Insecta</taxon>
        <taxon>Pterygota</taxon>
        <taxon>Neoptera</taxon>
        <taxon>Endopterygota</taxon>
        <taxon>Hymenoptera</taxon>
        <taxon>Apocrita</taxon>
        <taxon>Aculeata</taxon>
        <taxon>Vespoidea</taxon>
        <taxon>Vespidae</taxon>
        <taxon>Vespinae</taxon>
        <taxon>Vespula</taxon>
    </lineage>
</organism>
<evidence type="ECO:0000256" key="1">
    <source>
        <dbReference type="SAM" id="MobiDB-lite"/>
    </source>
</evidence>
<keyword evidence="3" id="KW-1185">Reference proteome</keyword>